<reference evidence="2" key="1">
    <citation type="journal article" date="2019" name="Int. J. Syst. Evol. Microbiol.">
        <title>The Global Catalogue of Microorganisms (GCM) 10K type strain sequencing project: providing services to taxonomists for standard genome sequencing and annotation.</title>
        <authorList>
            <consortium name="The Broad Institute Genomics Platform"/>
            <consortium name="The Broad Institute Genome Sequencing Center for Infectious Disease"/>
            <person name="Wu L."/>
            <person name="Ma J."/>
        </authorList>
    </citation>
    <scope>NUCLEOTIDE SEQUENCE [LARGE SCALE GENOMIC DNA]</scope>
    <source>
        <strain evidence="2">KACC 12634</strain>
    </source>
</reference>
<accession>A0ABW2DC76</accession>
<proteinExistence type="predicted"/>
<dbReference type="Pfam" id="PF14435">
    <property type="entry name" value="SUKH-4"/>
    <property type="match status" value="1"/>
</dbReference>
<dbReference type="EMBL" id="JBHSYS010000005">
    <property type="protein sequence ID" value="MFC6959970.1"/>
    <property type="molecule type" value="Genomic_DNA"/>
</dbReference>
<name>A0ABW2DC76_9ACTN</name>
<dbReference type="Proteomes" id="UP001596470">
    <property type="component" value="Unassembled WGS sequence"/>
</dbReference>
<gene>
    <name evidence="1" type="ORF">ACFQS3_22495</name>
</gene>
<comment type="caution">
    <text evidence="1">The sequence shown here is derived from an EMBL/GenBank/DDBJ whole genome shotgun (WGS) entry which is preliminary data.</text>
</comment>
<dbReference type="RefSeq" id="WP_382356463.1">
    <property type="nucleotide sequence ID" value="NZ_JBHMBP010000005.1"/>
</dbReference>
<keyword evidence="2" id="KW-1185">Reference proteome</keyword>
<organism evidence="1 2">
    <name type="scientific">Glycomyces mayteni</name>
    <dbReference type="NCBI Taxonomy" id="543887"/>
    <lineage>
        <taxon>Bacteria</taxon>
        <taxon>Bacillati</taxon>
        <taxon>Actinomycetota</taxon>
        <taxon>Actinomycetes</taxon>
        <taxon>Glycomycetales</taxon>
        <taxon>Glycomycetaceae</taxon>
        <taxon>Glycomyces</taxon>
    </lineage>
</organism>
<protein>
    <submittedName>
        <fullName evidence="1">SUKH-4 family immunity protein</fullName>
    </submittedName>
</protein>
<evidence type="ECO:0000313" key="2">
    <source>
        <dbReference type="Proteomes" id="UP001596470"/>
    </source>
</evidence>
<evidence type="ECO:0000313" key="1">
    <source>
        <dbReference type="EMBL" id="MFC6959970.1"/>
    </source>
</evidence>
<sequence>MTGLPYPGQWQTPPLPQACTGGRDFDLLAVDPGLSAIGLDRADGTVWLLPEGGEPSPVNASREAFDACAAIYEEAAAEAERLAAAGFSDDEEDPGDAFTDALLERLAAADATAVADENGFWSVAAEELGYALPL</sequence>
<dbReference type="InterPro" id="IPR025851">
    <property type="entry name" value="SUKH-4"/>
</dbReference>